<accession>A0A2T0QDP9</accession>
<dbReference type="Gene3D" id="3.90.79.10">
    <property type="entry name" value="Nucleoside Triphosphate Pyrophosphohydrolase"/>
    <property type="match status" value="1"/>
</dbReference>
<dbReference type="SUPFAM" id="SSF55811">
    <property type="entry name" value="Nudix"/>
    <property type="match status" value="1"/>
</dbReference>
<sequence length="194" mass="20168">MTAAAERGPSVAEGLHADAARLLAGWPPPDGAQDALRRDYLAHLSAHPDAMWRSCLPGHLTASAAVLDASGRRVLLTLHARLRMWLQLGGHCEAGDLSLLGAALREAAEESGIGGLRPLGGPVRLDRHPVPCGGGSFHLDVQFAMVAPEGAVAVRDARESDDLAWFPVGGLPEGVDGSVRALVAAAISRFDRGG</sequence>
<proteinExistence type="predicted"/>
<reference evidence="2 3" key="1">
    <citation type="submission" date="2018-03" db="EMBL/GenBank/DDBJ databases">
        <title>Genomic Encyclopedia of Archaeal and Bacterial Type Strains, Phase II (KMG-II): from individual species to whole genera.</title>
        <authorList>
            <person name="Goeker M."/>
        </authorList>
    </citation>
    <scope>NUCLEOTIDE SEQUENCE [LARGE SCALE GENOMIC DNA]</scope>
    <source>
        <strain evidence="2 3">DSM 45601</strain>
    </source>
</reference>
<organism evidence="2 3">
    <name type="scientific">Allonocardiopsis opalescens</name>
    <dbReference type="NCBI Taxonomy" id="1144618"/>
    <lineage>
        <taxon>Bacteria</taxon>
        <taxon>Bacillati</taxon>
        <taxon>Actinomycetota</taxon>
        <taxon>Actinomycetes</taxon>
        <taxon>Streptosporangiales</taxon>
        <taxon>Allonocardiopsis</taxon>
    </lineage>
</organism>
<evidence type="ECO:0000259" key="1">
    <source>
        <dbReference type="PROSITE" id="PS51462"/>
    </source>
</evidence>
<comment type="caution">
    <text evidence="2">The sequence shown here is derived from an EMBL/GenBank/DDBJ whole genome shotgun (WGS) entry which is preliminary data.</text>
</comment>
<keyword evidence="3" id="KW-1185">Reference proteome</keyword>
<dbReference type="Proteomes" id="UP000237846">
    <property type="component" value="Unassembled WGS sequence"/>
</dbReference>
<dbReference type="InterPro" id="IPR015797">
    <property type="entry name" value="NUDIX_hydrolase-like_dom_sf"/>
</dbReference>
<evidence type="ECO:0000313" key="2">
    <source>
        <dbReference type="EMBL" id="PRY02028.1"/>
    </source>
</evidence>
<evidence type="ECO:0000313" key="3">
    <source>
        <dbReference type="Proteomes" id="UP000237846"/>
    </source>
</evidence>
<dbReference type="Pfam" id="PF00293">
    <property type="entry name" value="NUDIX"/>
    <property type="match status" value="1"/>
</dbReference>
<feature type="domain" description="Nudix hydrolase" evidence="1">
    <location>
        <begin position="57"/>
        <end position="188"/>
    </location>
</feature>
<gene>
    <name evidence="2" type="ORF">CLV72_101626</name>
</gene>
<dbReference type="CDD" id="cd03674">
    <property type="entry name" value="NUDIX_Hydrolase"/>
    <property type="match status" value="1"/>
</dbReference>
<dbReference type="EMBL" id="PVZC01000001">
    <property type="protein sequence ID" value="PRY02028.1"/>
    <property type="molecule type" value="Genomic_DNA"/>
</dbReference>
<dbReference type="AlphaFoldDB" id="A0A2T0QDP9"/>
<name>A0A2T0QDP9_9ACTN</name>
<protein>
    <submittedName>
        <fullName evidence="2">8-oxo-dGTP pyrophosphatase MutT (NUDIX family)</fullName>
    </submittedName>
</protein>
<dbReference type="PROSITE" id="PS51462">
    <property type="entry name" value="NUDIX"/>
    <property type="match status" value="1"/>
</dbReference>
<dbReference type="RefSeq" id="WP_245929833.1">
    <property type="nucleotide sequence ID" value="NZ_PVZC01000001.1"/>
</dbReference>
<dbReference type="InterPro" id="IPR000086">
    <property type="entry name" value="NUDIX_hydrolase_dom"/>
</dbReference>